<accession>A0A9X1FN14</accession>
<protein>
    <recommendedName>
        <fullName evidence="3">Lipoprotein</fullName>
    </recommendedName>
</protein>
<sequence>MKSIIFFLKRVTILSLFFILFSCGGDKNRSHGSSKNHIIPKTQTLKVTPKENTTSISASVIDNLENYNAETGTYTFSDDADEVEDLEVGTVVLFEGHSLRKIKSVKKESGKIMVESEFARLTDYFKEADISYSTPVTWDKAGVAAANVKVGQPIATIVPPLLTTLDGEEEGLHVKIEREIRGWKIEFELTPEAGDKLKIKLTATKERVCSITAEGFISSFTSNSSIQIEGGETQQFSYNNDGLEGEVELKFAAVGLGSEIAILEIPATIERTILVQGIIPITLRLKANLKIYPEVAAGSSSQASMKLTYNSNLGFSYNGSRMNTTGNVSSDTAEQTGDSNTATAGIAGMGVGVEFPRFEIGILGNTVVPYLLLNTHASSYLSTGLLDNRPCHTATLKYAAHAGVNMNFLGVMTINNDYKIAEQEKRWKAEGSHCGD</sequence>
<evidence type="ECO:0000313" key="1">
    <source>
        <dbReference type="EMBL" id="MBW2937663.1"/>
    </source>
</evidence>
<dbReference type="Proteomes" id="UP001138686">
    <property type="component" value="Unassembled WGS sequence"/>
</dbReference>
<dbReference type="RefSeq" id="WP_219052081.1">
    <property type="nucleotide sequence ID" value="NZ_JAHWDP010000002.1"/>
</dbReference>
<comment type="caution">
    <text evidence="1">The sequence shown here is derived from an EMBL/GenBank/DDBJ whole genome shotgun (WGS) entry which is preliminary data.</text>
</comment>
<proteinExistence type="predicted"/>
<evidence type="ECO:0000313" key="2">
    <source>
        <dbReference type="Proteomes" id="UP001138686"/>
    </source>
</evidence>
<organism evidence="1 2">
    <name type="scientific">Halomarinibacterium sedimenti</name>
    <dbReference type="NCBI Taxonomy" id="2857106"/>
    <lineage>
        <taxon>Bacteria</taxon>
        <taxon>Pseudomonadati</taxon>
        <taxon>Bacteroidota</taxon>
        <taxon>Flavobacteriia</taxon>
        <taxon>Flavobacteriales</taxon>
        <taxon>Flavobacteriaceae</taxon>
        <taxon>Halomarinibacterium</taxon>
    </lineage>
</organism>
<keyword evidence="2" id="KW-1185">Reference proteome</keyword>
<dbReference type="AlphaFoldDB" id="A0A9X1FN14"/>
<dbReference type="PROSITE" id="PS51257">
    <property type="entry name" value="PROKAR_LIPOPROTEIN"/>
    <property type="match status" value="1"/>
</dbReference>
<reference evidence="1" key="1">
    <citation type="submission" date="2021-07" db="EMBL/GenBank/DDBJ databases">
        <title>Aureisphaera sp. CAU 1614 isolated from sea sediment.</title>
        <authorList>
            <person name="Kim W."/>
        </authorList>
    </citation>
    <scope>NUCLEOTIDE SEQUENCE</scope>
    <source>
        <strain evidence="1">CAU 1614</strain>
    </source>
</reference>
<gene>
    <name evidence="1" type="ORF">KXJ69_06065</name>
</gene>
<name>A0A9X1FN14_9FLAO</name>
<dbReference type="EMBL" id="JAHWDP010000002">
    <property type="protein sequence ID" value="MBW2937663.1"/>
    <property type="molecule type" value="Genomic_DNA"/>
</dbReference>
<evidence type="ECO:0008006" key="3">
    <source>
        <dbReference type="Google" id="ProtNLM"/>
    </source>
</evidence>